<dbReference type="PANTHER" id="PTHR45865">
    <property type="entry name" value="E3 UBIQUITIN-PROTEIN LIGASE SHPRH FAMILY MEMBER"/>
    <property type="match status" value="1"/>
</dbReference>
<sequence>MQIDGTVAREALVQLLFENRGRKETNNGSNDLHRGQQIPHAKRRKTSPQIELLHIVFPIQIGSTWSDLLVDYGSTAIPNKNLTVQWRTEPITIVNEHYTKAQMTIFFTEQEENNNNNNDYRQNLILADNQILVYATDDSNIFLALVRACEYQYIHTKVDIHVNGMDAQARITVSGKLDRIRGNKTTFNLFDLVYPSQIAAPSNTSVEDFFHHLQPETKSEFLAAYQPEGLVSKLAPFQSQNVEWMISREGHKAGNGHIELLEPLPQNNVTKLPFLWEKVILDTGKPVFVNRITRELAVDSTEDFSNIQALTQRGGVLADEMGLGKTVCAIALILLHKLNREDATHPKENLDGLIMSAATLIITPSAIIRQWESEFKRHAPSLRVTTYQGIKAADKNHTTITTEELAKYDVVLTDYNVLKEEIHHARTPPDRPRRHIAKYPAKRSPLVQILWFRVMLDEAQMVESTMALVAEMARLIPRWYSWGVTGTPMKSNFDDLFGLVLFLGFTPSIRNIRIFKQLYGPNAATWAKGLFWNFSKAIMRRNIKVALTSQIHIPAQHRNIVKLEFSAIEQHYYQSIWDQCSRSCNLRQLDALHWTPSLDDDDPDNLETSAAELQRTFIKLRTWLLALRQACDHPAVGSAKRKIISQTVRTLTEVLDALIQQARDDVDNTSTTLIGSKLRRGGMNEIQEKYKDALDIYLGALPQALEMLDVVNKRLEEAKMEQAKRKKRREDEDMKKKLQKSSSSSQDHHGLNTTGISNKTQKTAPDPLNELVTALTAKQSKLYSYLHRFNFYIAGIYHELEIEEKEVEYYDKAAEFRKQILSRAEDRVTSSLRELPKVAIPYNNTIGQSEQQETLILSFDRLDRINTLCDTLDSQLTHINKWRAVLSEMLHASLVDQGEEQKEVTGSFTSYLVGVGDEYETSLITQEKLDLYQDAYQAMLRDRTFLVNGIWATGLQQSELYKDVEGRTEDEEMFVLKTSLIRTRHKHMPKSQKEDNLRTILMELKEIISKPNLHDVEKHIIQLEYHRLNKAAAKQRELQEKLEVEYRRFSQSYNHRIEYYRSLQEISDQVRKWESKINPAIEAQQLLYQESHHEKRIKEQSARCRYLENLAKEKDQEERKCLICQSDFSKGLMTYCGHMYCQECATLWFRNHHRCPQCNSSTKLSECYAIAWDASNEKTAESADENGGHTSLQDRGNNPDVDREIPNELLNQINQYAIEEGLGAKLDSIIRHIKYIIHSSNGKSVVFSQWKDVLNLLADGLKKNGINFVKVDNTVRDDRIKQFSDDPSIHVILLHSRSQSSGLTLICAQTVFIVEPVLNEAMERQAISRVHRIGQTKETNVYWYIIQETIEERIHAIYSARHKRKIRMEQEGKEDLEDETIHLATQLEGGGEKVADLDLQRCFTSDESWALNL</sequence>
<keyword evidence="4" id="KW-0378">Hydrolase</keyword>
<dbReference type="Gene3D" id="3.40.50.300">
    <property type="entry name" value="P-loop containing nucleotide triphosphate hydrolases"/>
    <property type="match status" value="1"/>
</dbReference>
<dbReference type="CDD" id="cd18070">
    <property type="entry name" value="DEXQc_SHPRH"/>
    <property type="match status" value="1"/>
</dbReference>
<dbReference type="PROSITE" id="PS50089">
    <property type="entry name" value="ZF_RING_2"/>
    <property type="match status" value="1"/>
</dbReference>
<feature type="region of interest" description="Disordered" evidence="8">
    <location>
        <begin position="1179"/>
        <end position="1203"/>
    </location>
</feature>
<proteinExistence type="predicted"/>
<dbReference type="InterPro" id="IPR059033">
    <property type="entry name" value="C144_05_dom"/>
</dbReference>
<dbReference type="OrthoDB" id="5330228at2759"/>
<dbReference type="Gene3D" id="3.30.40.10">
    <property type="entry name" value="Zinc/RING finger domain, C3HC4 (zinc finger)"/>
    <property type="match status" value="1"/>
</dbReference>
<keyword evidence="6" id="KW-0067">ATP-binding</keyword>
<evidence type="ECO:0000256" key="7">
    <source>
        <dbReference type="PROSITE-ProRule" id="PRU00175"/>
    </source>
</evidence>
<dbReference type="EMBL" id="JAEPRB010000148">
    <property type="protein sequence ID" value="KAG2220208.1"/>
    <property type="molecule type" value="Genomic_DNA"/>
</dbReference>
<feature type="compositionally biased region" description="Polar residues" evidence="8">
    <location>
        <begin position="751"/>
        <end position="763"/>
    </location>
</feature>
<protein>
    <recommendedName>
        <fullName evidence="14">E3 ubiquitin-protein ligase SHPRH</fullName>
    </recommendedName>
</protein>
<feature type="domain" description="RING-type" evidence="9">
    <location>
        <begin position="1121"/>
        <end position="1159"/>
    </location>
</feature>
<feature type="domain" description="Helicase ATP-binding" evidence="10">
    <location>
        <begin position="306"/>
        <end position="506"/>
    </location>
</feature>
<dbReference type="Proteomes" id="UP000646827">
    <property type="component" value="Unassembled WGS sequence"/>
</dbReference>
<evidence type="ECO:0000256" key="8">
    <source>
        <dbReference type="SAM" id="MobiDB-lite"/>
    </source>
</evidence>
<dbReference type="InterPro" id="IPR049730">
    <property type="entry name" value="SNF2/RAD54-like_C"/>
</dbReference>
<dbReference type="GO" id="GO:0008270">
    <property type="term" value="F:zinc ion binding"/>
    <property type="evidence" value="ECO:0007669"/>
    <property type="project" value="UniProtKB-KW"/>
</dbReference>
<dbReference type="PROSITE" id="PS51192">
    <property type="entry name" value="HELICASE_ATP_BIND_1"/>
    <property type="match status" value="1"/>
</dbReference>
<feature type="region of interest" description="Disordered" evidence="8">
    <location>
        <begin position="721"/>
        <end position="764"/>
    </location>
</feature>
<evidence type="ECO:0000259" key="10">
    <source>
        <dbReference type="PROSITE" id="PS51192"/>
    </source>
</evidence>
<feature type="compositionally biased region" description="Basic and acidic residues" evidence="8">
    <location>
        <begin position="721"/>
        <end position="736"/>
    </location>
</feature>
<evidence type="ECO:0000313" key="12">
    <source>
        <dbReference type="EMBL" id="KAG2220208.1"/>
    </source>
</evidence>
<evidence type="ECO:0000256" key="2">
    <source>
        <dbReference type="ARBA" id="ARBA00022741"/>
    </source>
</evidence>
<dbReference type="InterPro" id="IPR052583">
    <property type="entry name" value="ATP-helicase/E3_Ub-Ligase"/>
</dbReference>
<dbReference type="Pfam" id="PF00176">
    <property type="entry name" value="SNF2-rel_dom"/>
    <property type="match status" value="1"/>
</dbReference>
<dbReference type="GO" id="GO:0061630">
    <property type="term" value="F:ubiquitin protein ligase activity"/>
    <property type="evidence" value="ECO:0007669"/>
    <property type="project" value="TreeGrafter"/>
</dbReference>
<dbReference type="GO" id="GO:0005524">
    <property type="term" value="F:ATP binding"/>
    <property type="evidence" value="ECO:0007669"/>
    <property type="project" value="InterPro"/>
</dbReference>
<organism evidence="12 13">
    <name type="scientific">Circinella minor</name>
    <dbReference type="NCBI Taxonomy" id="1195481"/>
    <lineage>
        <taxon>Eukaryota</taxon>
        <taxon>Fungi</taxon>
        <taxon>Fungi incertae sedis</taxon>
        <taxon>Mucoromycota</taxon>
        <taxon>Mucoromycotina</taxon>
        <taxon>Mucoromycetes</taxon>
        <taxon>Mucorales</taxon>
        <taxon>Lichtheimiaceae</taxon>
        <taxon>Circinella</taxon>
    </lineage>
</organism>
<keyword evidence="1" id="KW-0479">Metal-binding</keyword>
<comment type="caution">
    <text evidence="12">The sequence shown here is derived from an EMBL/GenBank/DDBJ whole genome shotgun (WGS) entry which is preliminary data.</text>
</comment>
<keyword evidence="3 7" id="KW-0863">Zinc-finger</keyword>
<dbReference type="PANTHER" id="PTHR45865:SF1">
    <property type="entry name" value="E3 UBIQUITIN-PROTEIN LIGASE SHPRH"/>
    <property type="match status" value="1"/>
</dbReference>
<dbReference type="Pfam" id="PF00271">
    <property type="entry name" value="Helicase_C"/>
    <property type="match status" value="1"/>
</dbReference>
<dbReference type="Pfam" id="PF13920">
    <property type="entry name" value="zf-C3HC4_3"/>
    <property type="match status" value="1"/>
</dbReference>
<dbReference type="GO" id="GO:0016787">
    <property type="term" value="F:hydrolase activity"/>
    <property type="evidence" value="ECO:0007669"/>
    <property type="project" value="UniProtKB-KW"/>
</dbReference>
<dbReference type="InterPro" id="IPR001841">
    <property type="entry name" value="Znf_RING"/>
</dbReference>
<evidence type="ECO:0000256" key="4">
    <source>
        <dbReference type="ARBA" id="ARBA00022801"/>
    </source>
</evidence>
<dbReference type="PROSITE" id="PS00518">
    <property type="entry name" value="ZF_RING_1"/>
    <property type="match status" value="1"/>
</dbReference>
<evidence type="ECO:0000256" key="3">
    <source>
        <dbReference type="ARBA" id="ARBA00022771"/>
    </source>
</evidence>
<dbReference type="InterPro" id="IPR013083">
    <property type="entry name" value="Znf_RING/FYVE/PHD"/>
</dbReference>
<dbReference type="SMART" id="SM00184">
    <property type="entry name" value="RING"/>
    <property type="match status" value="1"/>
</dbReference>
<evidence type="ECO:0000256" key="5">
    <source>
        <dbReference type="ARBA" id="ARBA00022833"/>
    </source>
</evidence>
<dbReference type="Pfam" id="PF26021">
    <property type="entry name" value="Ferritin_C144_05"/>
    <property type="match status" value="1"/>
</dbReference>
<gene>
    <name evidence="12" type="ORF">INT45_002800</name>
</gene>
<keyword evidence="5" id="KW-0862">Zinc</keyword>
<evidence type="ECO:0000313" key="13">
    <source>
        <dbReference type="Proteomes" id="UP000646827"/>
    </source>
</evidence>
<dbReference type="SMART" id="SM00490">
    <property type="entry name" value="HELICc"/>
    <property type="match status" value="1"/>
</dbReference>
<accession>A0A8H7VKV3</accession>
<dbReference type="GO" id="GO:0006974">
    <property type="term" value="P:DNA damage response"/>
    <property type="evidence" value="ECO:0007669"/>
    <property type="project" value="TreeGrafter"/>
</dbReference>
<dbReference type="SMART" id="SM00487">
    <property type="entry name" value="DEXDc"/>
    <property type="match status" value="1"/>
</dbReference>
<dbReference type="InterPro" id="IPR001650">
    <property type="entry name" value="Helicase_C-like"/>
</dbReference>
<evidence type="ECO:0000259" key="11">
    <source>
        <dbReference type="PROSITE" id="PS51194"/>
    </source>
</evidence>
<dbReference type="GO" id="GO:0005634">
    <property type="term" value="C:nucleus"/>
    <property type="evidence" value="ECO:0007669"/>
    <property type="project" value="TreeGrafter"/>
</dbReference>
<reference evidence="12 13" key="1">
    <citation type="submission" date="2020-12" db="EMBL/GenBank/DDBJ databases">
        <title>Metabolic potential, ecology and presence of endohyphal bacteria is reflected in genomic diversity of Mucoromycotina.</title>
        <authorList>
            <person name="Muszewska A."/>
            <person name="Okrasinska A."/>
            <person name="Steczkiewicz K."/>
            <person name="Drgas O."/>
            <person name="Orlowska M."/>
            <person name="Perlinska-Lenart U."/>
            <person name="Aleksandrzak-Piekarczyk T."/>
            <person name="Szatraj K."/>
            <person name="Zielenkiewicz U."/>
            <person name="Pilsyk S."/>
            <person name="Malc E."/>
            <person name="Mieczkowski P."/>
            <person name="Kruszewska J.S."/>
            <person name="Biernat P."/>
            <person name="Pawlowska J."/>
        </authorList>
    </citation>
    <scope>NUCLEOTIDE SEQUENCE [LARGE SCALE GENOMIC DNA]</scope>
    <source>
        <strain evidence="12 13">CBS 142.35</strain>
    </source>
</reference>
<evidence type="ECO:0008006" key="14">
    <source>
        <dbReference type="Google" id="ProtNLM"/>
    </source>
</evidence>
<evidence type="ECO:0000256" key="6">
    <source>
        <dbReference type="ARBA" id="ARBA00022840"/>
    </source>
</evidence>
<dbReference type="Gene3D" id="3.40.50.10810">
    <property type="entry name" value="Tandem AAA-ATPase domain"/>
    <property type="match status" value="1"/>
</dbReference>
<keyword evidence="13" id="KW-1185">Reference proteome</keyword>
<dbReference type="CDD" id="cd18793">
    <property type="entry name" value="SF2_C_SNF"/>
    <property type="match status" value="1"/>
</dbReference>
<dbReference type="InterPro" id="IPR038718">
    <property type="entry name" value="SNF2-like_sf"/>
</dbReference>
<dbReference type="InterPro" id="IPR027417">
    <property type="entry name" value="P-loop_NTPase"/>
</dbReference>
<dbReference type="PROSITE" id="PS51194">
    <property type="entry name" value="HELICASE_CTER"/>
    <property type="match status" value="1"/>
</dbReference>
<dbReference type="GO" id="GO:0000209">
    <property type="term" value="P:protein polyubiquitination"/>
    <property type="evidence" value="ECO:0007669"/>
    <property type="project" value="TreeGrafter"/>
</dbReference>
<dbReference type="InterPro" id="IPR014001">
    <property type="entry name" value="Helicase_ATP-bd"/>
</dbReference>
<evidence type="ECO:0000256" key="1">
    <source>
        <dbReference type="ARBA" id="ARBA00022723"/>
    </source>
</evidence>
<dbReference type="InterPro" id="IPR000330">
    <property type="entry name" value="SNF2_N"/>
</dbReference>
<evidence type="ECO:0000259" key="9">
    <source>
        <dbReference type="PROSITE" id="PS50089"/>
    </source>
</evidence>
<dbReference type="SUPFAM" id="SSF52540">
    <property type="entry name" value="P-loop containing nucleoside triphosphate hydrolases"/>
    <property type="match status" value="2"/>
</dbReference>
<dbReference type="SUPFAM" id="SSF57850">
    <property type="entry name" value="RING/U-box"/>
    <property type="match status" value="1"/>
</dbReference>
<feature type="region of interest" description="Disordered" evidence="8">
    <location>
        <begin position="22"/>
        <end position="45"/>
    </location>
</feature>
<feature type="domain" description="Helicase C-terminal" evidence="11">
    <location>
        <begin position="1228"/>
        <end position="1380"/>
    </location>
</feature>
<dbReference type="InterPro" id="IPR017907">
    <property type="entry name" value="Znf_RING_CS"/>
</dbReference>
<name>A0A8H7VKV3_9FUNG</name>
<keyword evidence="2" id="KW-0547">Nucleotide-binding</keyword>